<dbReference type="EMBL" id="JBBKTX010000011">
    <property type="protein sequence ID" value="MFK4752804.1"/>
    <property type="molecule type" value="Genomic_DNA"/>
</dbReference>
<evidence type="ECO:0000259" key="2">
    <source>
        <dbReference type="Pfam" id="PF19362"/>
    </source>
</evidence>
<dbReference type="Proteomes" id="UP001620597">
    <property type="component" value="Unassembled WGS sequence"/>
</dbReference>
<evidence type="ECO:0000313" key="3">
    <source>
        <dbReference type="EMBL" id="MFK4752804.1"/>
    </source>
</evidence>
<dbReference type="RefSeq" id="WP_416205961.1">
    <property type="nucleotide sequence ID" value="NZ_JBBKTX010000011.1"/>
</dbReference>
<evidence type="ECO:0000259" key="1">
    <source>
        <dbReference type="Pfam" id="PF03435"/>
    </source>
</evidence>
<reference evidence="3 4" key="1">
    <citation type="submission" date="2024-03" db="EMBL/GenBank/DDBJ databases">
        <title>High-quality draft genome sequence of Oceanobacter sp. wDCs-4.</title>
        <authorList>
            <person name="Dong C."/>
        </authorList>
    </citation>
    <scope>NUCLEOTIDE SEQUENCE [LARGE SCALE GENOMIC DNA]</scope>
    <source>
        <strain evidence="4">wDCs-4</strain>
    </source>
</reference>
<dbReference type="PANTHER" id="PTHR43781">
    <property type="entry name" value="SACCHAROPINE DEHYDROGENASE"/>
    <property type="match status" value="1"/>
</dbReference>
<feature type="domain" description="DUF5938" evidence="2">
    <location>
        <begin position="142"/>
        <end position="360"/>
    </location>
</feature>
<dbReference type="Pfam" id="PF19362">
    <property type="entry name" value="DUF5938"/>
    <property type="match status" value="1"/>
</dbReference>
<protein>
    <submittedName>
        <fullName evidence="3">DUF5938 domain-containing protein</fullName>
    </submittedName>
</protein>
<dbReference type="InterPro" id="IPR005097">
    <property type="entry name" value="Sacchrp_dh_NADP-bd"/>
</dbReference>
<dbReference type="InterPro" id="IPR045982">
    <property type="entry name" value="DUF5938"/>
</dbReference>
<evidence type="ECO:0000313" key="4">
    <source>
        <dbReference type="Proteomes" id="UP001620597"/>
    </source>
</evidence>
<proteinExistence type="predicted"/>
<gene>
    <name evidence="3" type="ORF">WG929_10330</name>
</gene>
<sequence length="372" mass="41191">MNSPKVVVYGASGYTGKHLAWKLAERKIPFIAAGRNKERLEKQLGAMEELQGAEYEVVAVEHTKEALTKLFTGKNVVHNLVGPYMQLGKPVVEAALEAGCHYLDCTGEQDWMFLLKAEYSQRFADKGLALLPATSAMWNLGLMVAEKVLETDGIDSLDITYTLSGVPSVSSTLSFMRMCCQPQYRLQNNQREAWPIEGVNMVVPGIHEVLMALPWSGGGESVWLEDDKRVINCSTLVTFRNQALMNLVISRMKEFTSDYQHRSAQEQEEATNRWAMEIAPQGEPPREDFDIHRGLITCHGRGRTTMRSVSLPGVAFGYVGTASMGAQVIDTLLRGQQRAVGMVPAAYVVGVRELHAELVSQKVAGDMVDIIR</sequence>
<dbReference type="PANTHER" id="PTHR43781:SF1">
    <property type="entry name" value="SACCHAROPINE DEHYDROGENASE"/>
    <property type="match status" value="1"/>
</dbReference>
<feature type="domain" description="Saccharopine dehydrogenase NADP binding" evidence="1">
    <location>
        <begin position="6"/>
        <end position="119"/>
    </location>
</feature>
<dbReference type="Pfam" id="PF03435">
    <property type="entry name" value="Sacchrp_dh_NADP"/>
    <property type="match status" value="1"/>
</dbReference>
<dbReference type="Gene3D" id="3.40.50.720">
    <property type="entry name" value="NAD(P)-binding Rossmann-like Domain"/>
    <property type="match status" value="1"/>
</dbReference>
<name>A0ABW8NIK8_9GAMM</name>
<dbReference type="InterPro" id="IPR036291">
    <property type="entry name" value="NAD(P)-bd_dom_sf"/>
</dbReference>
<comment type="caution">
    <text evidence="3">The sequence shown here is derived from an EMBL/GenBank/DDBJ whole genome shotgun (WGS) entry which is preliminary data.</text>
</comment>
<organism evidence="3 4">
    <name type="scientific">Oceanobacter antarcticus</name>
    <dbReference type="NCBI Taxonomy" id="3133425"/>
    <lineage>
        <taxon>Bacteria</taxon>
        <taxon>Pseudomonadati</taxon>
        <taxon>Pseudomonadota</taxon>
        <taxon>Gammaproteobacteria</taxon>
        <taxon>Oceanospirillales</taxon>
        <taxon>Oceanospirillaceae</taxon>
        <taxon>Oceanobacter</taxon>
    </lineage>
</organism>
<accession>A0ABW8NIK8</accession>
<dbReference type="SUPFAM" id="SSF51735">
    <property type="entry name" value="NAD(P)-binding Rossmann-fold domains"/>
    <property type="match status" value="1"/>
</dbReference>
<keyword evidence="4" id="KW-1185">Reference proteome</keyword>